<proteinExistence type="predicted"/>
<keyword evidence="3" id="KW-1185">Reference proteome</keyword>
<evidence type="ECO:0000313" key="2">
    <source>
        <dbReference type="EMBL" id="MBH0237513.1"/>
    </source>
</evidence>
<dbReference type="Pfam" id="PF13672">
    <property type="entry name" value="PP2C_2"/>
    <property type="match status" value="1"/>
</dbReference>
<comment type="caution">
    <text evidence="2">The sequence shown here is derived from an EMBL/GenBank/DDBJ whole genome shotgun (WGS) entry which is preliminary data.</text>
</comment>
<dbReference type="InterPro" id="IPR001932">
    <property type="entry name" value="PPM-type_phosphatase-like_dom"/>
</dbReference>
<dbReference type="AlphaFoldDB" id="A0A931I1F6"/>
<dbReference type="SUPFAM" id="SSF81606">
    <property type="entry name" value="PP2C-like"/>
    <property type="match status" value="1"/>
</dbReference>
<dbReference type="CDD" id="cd00143">
    <property type="entry name" value="PP2Cc"/>
    <property type="match status" value="1"/>
</dbReference>
<dbReference type="GO" id="GO:0004722">
    <property type="term" value="F:protein serine/threonine phosphatase activity"/>
    <property type="evidence" value="ECO:0007669"/>
    <property type="project" value="InterPro"/>
</dbReference>
<dbReference type="Proteomes" id="UP000631694">
    <property type="component" value="Unassembled WGS sequence"/>
</dbReference>
<dbReference type="PANTHER" id="PTHR47992">
    <property type="entry name" value="PROTEIN PHOSPHATASE"/>
    <property type="match status" value="1"/>
</dbReference>
<accession>A0A931I1F6</accession>
<dbReference type="Gene3D" id="3.60.40.10">
    <property type="entry name" value="PPM-type phosphatase domain"/>
    <property type="match status" value="1"/>
</dbReference>
<dbReference type="InterPro" id="IPR015655">
    <property type="entry name" value="PP2C"/>
</dbReference>
<feature type="domain" description="PPM-type phosphatase" evidence="1">
    <location>
        <begin position="11"/>
        <end position="247"/>
    </location>
</feature>
<dbReference type="InterPro" id="IPR036457">
    <property type="entry name" value="PPM-type-like_dom_sf"/>
</dbReference>
<dbReference type="SMART" id="SM00332">
    <property type="entry name" value="PP2Cc"/>
    <property type="match status" value="1"/>
</dbReference>
<name>A0A931I1F6_9HYPH</name>
<gene>
    <name evidence="2" type="ORF">I5731_06730</name>
</gene>
<sequence length="259" mass="27763">MVLQLAAFSFDTGATTHVGRVRTLNEDRYVVRPDLGVWAVADGMGGHDRGEVASSLIVRLIDSIGPAVSAPDLLARFEDRIIRANAELRRLAESTGADIIGATLAALLTSETYYAVVWSGDSRVYRLRAGSFEQLTRDHTEAQELVDQGVISPEEARTWPRRNVITRAIGVVDEPELAFEHGLLAPGDVFLICSDGLTGHLEDREIAATLGTAEPTAAGAQAACDRLVATTLDRGATDNVTVIVVACRPAGAPPDRHRE</sequence>
<dbReference type="RefSeq" id="WP_197310612.1">
    <property type="nucleotide sequence ID" value="NZ_JADZLT010000046.1"/>
</dbReference>
<reference evidence="2" key="1">
    <citation type="submission" date="2020-12" db="EMBL/GenBank/DDBJ databases">
        <title>Methylobrevis albus sp. nov., isolated from fresh water lack sediment.</title>
        <authorList>
            <person name="Zou Q."/>
        </authorList>
    </citation>
    <scope>NUCLEOTIDE SEQUENCE</scope>
    <source>
        <strain evidence="2">L22</strain>
    </source>
</reference>
<evidence type="ECO:0000313" key="3">
    <source>
        <dbReference type="Proteomes" id="UP000631694"/>
    </source>
</evidence>
<organism evidence="2 3">
    <name type="scientific">Methylobrevis albus</name>
    <dbReference type="NCBI Taxonomy" id="2793297"/>
    <lineage>
        <taxon>Bacteria</taxon>
        <taxon>Pseudomonadati</taxon>
        <taxon>Pseudomonadota</taxon>
        <taxon>Alphaproteobacteria</taxon>
        <taxon>Hyphomicrobiales</taxon>
        <taxon>Pleomorphomonadaceae</taxon>
        <taxon>Methylobrevis</taxon>
    </lineage>
</organism>
<protein>
    <submittedName>
        <fullName evidence="2">Serine/threonine-protein phosphatase</fullName>
    </submittedName>
</protein>
<evidence type="ECO:0000259" key="1">
    <source>
        <dbReference type="PROSITE" id="PS51746"/>
    </source>
</evidence>
<dbReference type="EMBL" id="JADZLT010000046">
    <property type="protein sequence ID" value="MBH0237513.1"/>
    <property type="molecule type" value="Genomic_DNA"/>
</dbReference>
<dbReference type="SMART" id="SM00331">
    <property type="entry name" value="PP2C_SIG"/>
    <property type="match status" value="1"/>
</dbReference>
<dbReference type="PROSITE" id="PS51746">
    <property type="entry name" value="PPM_2"/>
    <property type="match status" value="1"/>
</dbReference>